<comment type="subcellular location">
    <subcellularLocation>
        <location evidence="1">Membrane</location>
    </subcellularLocation>
</comment>
<evidence type="ECO:0000313" key="8">
    <source>
        <dbReference type="Proteomes" id="UP000286482"/>
    </source>
</evidence>
<dbReference type="SUPFAM" id="SSF58104">
    <property type="entry name" value="Methyl-accepting chemotaxis protein (MCP) signaling domain"/>
    <property type="match status" value="1"/>
</dbReference>
<keyword evidence="5" id="KW-1133">Transmembrane helix</keyword>
<accession>A0A420ELF3</accession>
<evidence type="ECO:0000313" key="7">
    <source>
        <dbReference type="EMBL" id="RKF21426.1"/>
    </source>
</evidence>
<protein>
    <recommendedName>
        <fullName evidence="6">Methyl-accepting transducer domain-containing protein</fullName>
    </recommendedName>
</protein>
<gene>
    <name evidence="7" type="ORF">DBZ36_01900</name>
</gene>
<dbReference type="Proteomes" id="UP000286482">
    <property type="component" value="Unassembled WGS sequence"/>
</dbReference>
<dbReference type="PROSITE" id="PS50111">
    <property type="entry name" value="CHEMOTAXIS_TRANSDUC_2"/>
    <property type="match status" value="1"/>
</dbReference>
<dbReference type="GO" id="GO:0007165">
    <property type="term" value="P:signal transduction"/>
    <property type="evidence" value="ECO:0007669"/>
    <property type="project" value="UniProtKB-KW"/>
</dbReference>
<comment type="caution">
    <text evidence="7">The sequence shown here is derived from an EMBL/GenBank/DDBJ whole genome shotgun (WGS) entry which is preliminary data.</text>
</comment>
<dbReference type="InterPro" id="IPR004090">
    <property type="entry name" value="Chemotax_Me-accpt_rcpt"/>
</dbReference>
<proteinExistence type="inferred from homology"/>
<keyword evidence="8" id="KW-1185">Reference proteome</keyword>
<dbReference type="InterPro" id="IPR004089">
    <property type="entry name" value="MCPsignal_dom"/>
</dbReference>
<comment type="similarity">
    <text evidence="3">Belongs to the methyl-accepting chemotaxis (MCP) protein family.</text>
</comment>
<name>A0A420ELF3_9ALTE</name>
<keyword evidence="5" id="KW-0812">Transmembrane</keyword>
<feature type="domain" description="Methyl-accepting transducer" evidence="6">
    <location>
        <begin position="115"/>
        <end position="351"/>
    </location>
</feature>
<dbReference type="GO" id="GO:0006935">
    <property type="term" value="P:chemotaxis"/>
    <property type="evidence" value="ECO:0007669"/>
    <property type="project" value="InterPro"/>
</dbReference>
<sequence>MGDKEFRMHRYLRSLGVNRAAYGQLLTLFLCFGLAVFGYEQQAFVILFVVSTLAWKVLDGIRHDQQEFFKQGAAFEAGECNEFDSSSAGPLEPLYPIIDDLMRMAKRRQTAVQAVADEMGFSAKELAGNAREVASHCQRQADATTNSASAATEISQSLDDVSQRLEITSKVIVKGSALSKQGRDDLVHAQRQATIVNQQVDITSTSLEALDRKLEAVISMSRFIQDIAEQTNLLALNAAIEAARAGEHGRGFSVVAEEVRALAKRSHDSAHAINQQVSEITDSMSELVQQMLLVVKSTDDCQSSVADATSSLEQIVIAMDEMTDQVSGIASASEQQVVATQEISKSMEQVAITADRNAYMAKQSANVAQHLKNLTQQAVH</sequence>
<evidence type="ECO:0000256" key="1">
    <source>
        <dbReference type="ARBA" id="ARBA00004370"/>
    </source>
</evidence>
<dbReference type="Gene3D" id="1.10.287.950">
    <property type="entry name" value="Methyl-accepting chemotaxis protein"/>
    <property type="match status" value="1"/>
</dbReference>
<dbReference type="GO" id="GO:0004888">
    <property type="term" value="F:transmembrane signaling receptor activity"/>
    <property type="evidence" value="ECO:0007669"/>
    <property type="project" value="InterPro"/>
</dbReference>
<dbReference type="PANTHER" id="PTHR32089">
    <property type="entry name" value="METHYL-ACCEPTING CHEMOTAXIS PROTEIN MCPB"/>
    <property type="match status" value="1"/>
</dbReference>
<evidence type="ECO:0000256" key="2">
    <source>
        <dbReference type="ARBA" id="ARBA00023224"/>
    </source>
</evidence>
<dbReference type="GO" id="GO:0016020">
    <property type="term" value="C:membrane"/>
    <property type="evidence" value="ECO:0007669"/>
    <property type="project" value="UniProtKB-SubCell"/>
</dbReference>
<evidence type="ECO:0000256" key="5">
    <source>
        <dbReference type="SAM" id="Phobius"/>
    </source>
</evidence>
<dbReference type="EMBL" id="RAQO01000002">
    <property type="protein sequence ID" value="RKF21426.1"/>
    <property type="molecule type" value="Genomic_DNA"/>
</dbReference>
<dbReference type="AlphaFoldDB" id="A0A420ELF3"/>
<dbReference type="PANTHER" id="PTHR32089:SF112">
    <property type="entry name" value="LYSOZYME-LIKE PROTEIN-RELATED"/>
    <property type="match status" value="1"/>
</dbReference>
<organism evidence="7 8">
    <name type="scientific">Alginatibacterium sediminis</name>
    <dbReference type="NCBI Taxonomy" id="2164068"/>
    <lineage>
        <taxon>Bacteria</taxon>
        <taxon>Pseudomonadati</taxon>
        <taxon>Pseudomonadota</taxon>
        <taxon>Gammaproteobacteria</taxon>
        <taxon>Alteromonadales</taxon>
        <taxon>Alteromonadaceae</taxon>
        <taxon>Alginatibacterium</taxon>
    </lineage>
</organism>
<reference evidence="7 8" key="1">
    <citation type="submission" date="2018-09" db="EMBL/GenBank/DDBJ databases">
        <authorList>
            <person name="Wang Z."/>
        </authorList>
    </citation>
    <scope>NUCLEOTIDE SEQUENCE [LARGE SCALE GENOMIC DNA]</scope>
    <source>
        <strain evidence="7 8">ALS 81</strain>
    </source>
</reference>
<evidence type="ECO:0000259" key="6">
    <source>
        <dbReference type="PROSITE" id="PS50111"/>
    </source>
</evidence>
<evidence type="ECO:0000256" key="4">
    <source>
        <dbReference type="PROSITE-ProRule" id="PRU00284"/>
    </source>
</evidence>
<dbReference type="SMART" id="SM00283">
    <property type="entry name" value="MA"/>
    <property type="match status" value="1"/>
</dbReference>
<dbReference type="Pfam" id="PF00015">
    <property type="entry name" value="MCPsignal"/>
    <property type="match status" value="1"/>
</dbReference>
<dbReference type="PRINTS" id="PR00260">
    <property type="entry name" value="CHEMTRNSDUCR"/>
</dbReference>
<evidence type="ECO:0000256" key="3">
    <source>
        <dbReference type="ARBA" id="ARBA00029447"/>
    </source>
</evidence>
<keyword evidence="2 4" id="KW-0807">Transducer</keyword>
<feature type="transmembrane region" description="Helical" evidence="5">
    <location>
        <begin position="20"/>
        <end position="37"/>
    </location>
</feature>
<keyword evidence="5" id="KW-0472">Membrane</keyword>